<dbReference type="KEGG" id="ftj:FTUN_5431"/>
<dbReference type="AlphaFoldDB" id="A0A6M5YX36"/>
<gene>
    <name evidence="5" type="primary">csrA</name>
    <name evidence="6" type="ORF">FTUN_5431</name>
</gene>
<evidence type="ECO:0000313" key="7">
    <source>
        <dbReference type="Proteomes" id="UP000503447"/>
    </source>
</evidence>
<proteinExistence type="inferred from homology"/>
<keyword evidence="3 5" id="KW-0810">Translation regulation</keyword>
<sequence length="70" mass="7659">MLVLSRKLGEKIFIGDNICITVVDIDRGKIRLGIEAPRDVPIYRQELLPLNQQQARSDAAAGQSGLPTVS</sequence>
<dbReference type="EMBL" id="CP053452">
    <property type="protein sequence ID" value="QJW97851.1"/>
    <property type="molecule type" value="Genomic_DNA"/>
</dbReference>
<dbReference type="Pfam" id="PF02599">
    <property type="entry name" value="CsrA"/>
    <property type="match status" value="1"/>
</dbReference>
<evidence type="ECO:0000256" key="2">
    <source>
        <dbReference type="ARBA" id="ARBA00022491"/>
    </source>
</evidence>
<dbReference type="HAMAP" id="MF_00167">
    <property type="entry name" value="CsrA"/>
    <property type="match status" value="1"/>
</dbReference>
<dbReference type="InterPro" id="IPR003751">
    <property type="entry name" value="CsrA"/>
</dbReference>
<protein>
    <recommendedName>
        <fullName evidence="5">Translational regulator CsrA</fullName>
    </recommendedName>
</protein>
<keyword evidence="2 5" id="KW-0678">Repressor</keyword>
<keyword evidence="7" id="KW-1185">Reference proteome</keyword>
<organism evidence="6 7">
    <name type="scientific">Frigoriglobus tundricola</name>
    <dbReference type="NCBI Taxonomy" id="2774151"/>
    <lineage>
        <taxon>Bacteria</taxon>
        <taxon>Pseudomonadati</taxon>
        <taxon>Planctomycetota</taxon>
        <taxon>Planctomycetia</taxon>
        <taxon>Gemmatales</taxon>
        <taxon>Gemmataceae</taxon>
        <taxon>Frigoriglobus</taxon>
    </lineage>
</organism>
<dbReference type="Proteomes" id="UP000503447">
    <property type="component" value="Chromosome"/>
</dbReference>
<evidence type="ECO:0000256" key="1">
    <source>
        <dbReference type="ARBA" id="ARBA00022490"/>
    </source>
</evidence>
<comment type="subcellular location">
    <subcellularLocation>
        <location evidence="5">Cytoplasm</location>
    </subcellularLocation>
</comment>
<comment type="function">
    <text evidence="5">A translational regulator that binds mRNA to regulate translation initiation and/or mRNA stability. Usually binds in the 5'-UTR at or near the Shine-Dalgarno sequence preventing ribosome-binding, thus repressing translation. Its main target seems to be the major flagellin gene, while its function is anatagonized by FliW.</text>
</comment>
<dbReference type="InterPro" id="IPR036107">
    <property type="entry name" value="CsrA_sf"/>
</dbReference>
<dbReference type="GO" id="GO:0044781">
    <property type="term" value="P:bacterial-type flagellum organization"/>
    <property type="evidence" value="ECO:0007669"/>
    <property type="project" value="UniProtKB-KW"/>
</dbReference>
<dbReference type="FunFam" id="2.60.40.4380:FF:000002">
    <property type="entry name" value="Translational regulator CsrA"/>
    <property type="match status" value="1"/>
</dbReference>
<dbReference type="GO" id="GO:0006109">
    <property type="term" value="P:regulation of carbohydrate metabolic process"/>
    <property type="evidence" value="ECO:0007669"/>
    <property type="project" value="InterPro"/>
</dbReference>
<dbReference type="PANTHER" id="PTHR34984">
    <property type="entry name" value="CARBON STORAGE REGULATOR"/>
    <property type="match status" value="1"/>
</dbReference>
<reference evidence="7" key="1">
    <citation type="submission" date="2020-05" db="EMBL/GenBank/DDBJ databases">
        <title>Frigoriglobus tundricola gen. nov., sp. nov., a psychrotolerant cellulolytic planctomycete of the family Gemmataceae with two divergent copies of 16S rRNA gene.</title>
        <authorList>
            <person name="Kulichevskaya I.S."/>
            <person name="Ivanova A.A."/>
            <person name="Naumoff D.G."/>
            <person name="Beletsky A.V."/>
            <person name="Rijpstra W.I.C."/>
            <person name="Sinninghe Damste J.S."/>
            <person name="Mardanov A.V."/>
            <person name="Ravin N.V."/>
            <person name="Dedysh S.N."/>
        </authorList>
    </citation>
    <scope>NUCLEOTIDE SEQUENCE [LARGE SCALE GENOMIC DNA]</scope>
    <source>
        <strain evidence="7">PL17</strain>
    </source>
</reference>
<keyword evidence="4 5" id="KW-0694">RNA-binding</keyword>
<dbReference type="GO" id="GO:0005829">
    <property type="term" value="C:cytosol"/>
    <property type="evidence" value="ECO:0007669"/>
    <property type="project" value="TreeGrafter"/>
</dbReference>
<name>A0A6M5YX36_9BACT</name>
<comment type="similarity">
    <text evidence="5">Belongs to the CsrA/RsmA family.</text>
</comment>
<evidence type="ECO:0000256" key="4">
    <source>
        <dbReference type="ARBA" id="ARBA00022884"/>
    </source>
</evidence>
<dbReference type="GO" id="GO:0006402">
    <property type="term" value="P:mRNA catabolic process"/>
    <property type="evidence" value="ECO:0007669"/>
    <property type="project" value="InterPro"/>
</dbReference>
<dbReference type="GO" id="GO:1902208">
    <property type="term" value="P:regulation of bacterial-type flagellum assembly"/>
    <property type="evidence" value="ECO:0007669"/>
    <property type="project" value="UniProtKB-UniRule"/>
</dbReference>
<keyword evidence="5" id="KW-1005">Bacterial flagellum biogenesis</keyword>
<dbReference type="PANTHER" id="PTHR34984:SF1">
    <property type="entry name" value="CARBON STORAGE REGULATOR"/>
    <property type="match status" value="1"/>
</dbReference>
<comment type="subunit">
    <text evidence="5">Homodimer; the beta-strands of each monomer intercalate to form a hydrophobic core, while the alpha-helices form wings that extend away from the core.</text>
</comment>
<dbReference type="GO" id="GO:0045947">
    <property type="term" value="P:negative regulation of translational initiation"/>
    <property type="evidence" value="ECO:0007669"/>
    <property type="project" value="UniProtKB-UniRule"/>
</dbReference>
<keyword evidence="1 5" id="KW-0963">Cytoplasm</keyword>
<evidence type="ECO:0000256" key="3">
    <source>
        <dbReference type="ARBA" id="ARBA00022845"/>
    </source>
</evidence>
<dbReference type="GO" id="GO:0048027">
    <property type="term" value="F:mRNA 5'-UTR binding"/>
    <property type="evidence" value="ECO:0007669"/>
    <property type="project" value="UniProtKB-UniRule"/>
</dbReference>
<evidence type="ECO:0000256" key="5">
    <source>
        <dbReference type="HAMAP-Rule" id="MF_00167"/>
    </source>
</evidence>
<dbReference type="Gene3D" id="2.60.40.4380">
    <property type="entry name" value="Translational regulator CsrA"/>
    <property type="match status" value="1"/>
</dbReference>
<evidence type="ECO:0000313" key="6">
    <source>
        <dbReference type="EMBL" id="QJW97851.1"/>
    </source>
</evidence>
<dbReference type="RefSeq" id="WP_171473146.1">
    <property type="nucleotide sequence ID" value="NZ_CP053452.2"/>
</dbReference>
<accession>A0A6M5YX36</accession>
<dbReference type="SUPFAM" id="SSF117130">
    <property type="entry name" value="CsrA-like"/>
    <property type="match status" value="1"/>
</dbReference>